<comment type="caution">
    <text evidence="4">The sequence shown here is derived from an EMBL/GenBank/DDBJ whole genome shotgun (WGS) entry which is preliminary data.</text>
</comment>
<dbReference type="GO" id="GO:0090090">
    <property type="term" value="P:negative regulation of canonical Wnt signaling pathway"/>
    <property type="evidence" value="ECO:0007669"/>
    <property type="project" value="TreeGrafter"/>
</dbReference>
<dbReference type="GO" id="GO:0008013">
    <property type="term" value="F:beta-catenin binding"/>
    <property type="evidence" value="ECO:0007669"/>
    <property type="project" value="InterPro"/>
</dbReference>
<accession>A0A132AH92</accession>
<feature type="compositionally biased region" description="Acidic residues" evidence="3">
    <location>
        <begin position="43"/>
        <end position="54"/>
    </location>
</feature>
<feature type="region of interest" description="Disordered" evidence="3">
    <location>
        <begin position="43"/>
        <end position="65"/>
    </location>
</feature>
<keyword evidence="2" id="KW-0879">Wnt signaling pathway</keyword>
<comment type="similarity">
    <text evidence="1">Belongs to the adenomatous polyposis coli (APC) family.</text>
</comment>
<dbReference type="SMART" id="SM00185">
    <property type="entry name" value="ARM"/>
    <property type="match status" value="3"/>
</dbReference>
<dbReference type="GO" id="GO:0030877">
    <property type="term" value="C:beta-catenin destruction complex"/>
    <property type="evidence" value="ECO:0007669"/>
    <property type="project" value="TreeGrafter"/>
</dbReference>
<dbReference type="Pfam" id="PF05923">
    <property type="entry name" value="APC_r"/>
    <property type="match status" value="1"/>
</dbReference>
<dbReference type="GO" id="GO:0007389">
    <property type="term" value="P:pattern specification process"/>
    <property type="evidence" value="ECO:0007669"/>
    <property type="project" value="TreeGrafter"/>
</dbReference>
<name>A0A132AH92_SARSC</name>
<dbReference type="GO" id="GO:0001708">
    <property type="term" value="P:cell fate specification"/>
    <property type="evidence" value="ECO:0007669"/>
    <property type="project" value="TreeGrafter"/>
</dbReference>
<dbReference type="GO" id="GO:0045295">
    <property type="term" value="F:gamma-catenin binding"/>
    <property type="evidence" value="ECO:0007669"/>
    <property type="project" value="TreeGrafter"/>
</dbReference>
<dbReference type="InterPro" id="IPR009223">
    <property type="entry name" value="APC_rpt"/>
</dbReference>
<dbReference type="GO" id="GO:0005881">
    <property type="term" value="C:cytoplasmic microtubule"/>
    <property type="evidence" value="ECO:0007669"/>
    <property type="project" value="TreeGrafter"/>
</dbReference>
<organism evidence="4 5">
    <name type="scientific">Sarcoptes scabiei</name>
    <name type="common">Itch mite</name>
    <name type="synonym">Acarus scabiei</name>
    <dbReference type="NCBI Taxonomy" id="52283"/>
    <lineage>
        <taxon>Eukaryota</taxon>
        <taxon>Metazoa</taxon>
        <taxon>Ecdysozoa</taxon>
        <taxon>Arthropoda</taxon>
        <taxon>Chelicerata</taxon>
        <taxon>Arachnida</taxon>
        <taxon>Acari</taxon>
        <taxon>Acariformes</taxon>
        <taxon>Sarcoptiformes</taxon>
        <taxon>Astigmata</taxon>
        <taxon>Psoroptidia</taxon>
        <taxon>Sarcoptoidea</taxon>
        <taxon>Sarcoptidae</taxon>
        <taxon>Sarcoptinae</taxon>
        <taxon>Sarcoptes</taxon>
    </lineage>
</organism>
<reference evidence="4 5" key="1">
    <citation type="journal article" date="2015" name="Parasit. Vectors">
        <title>Draft genome of the scabies mite.</title>
        <authorList>
            <person name="Rider S.D.Jr."/>
            <person name="Morgan M.S."/>
            <person name="Arlian L.G."/>
        </authorList>
    </citation>
    <scope>NUCLEOTIDE SEQUENCE [LARGE SCALE GENOMIC DNA]</scope>
    <source>
        <strain evidence="4">Arlian Lab</strain>
    </source>
</reference>
<dbReference type="Proteomes" id="UP000616769">
    <property type="component" value="Unassembled WGS sequence"/>
</dbReference>
<dbReference type="EMBL" id="JXLN01014257">
    <property type="protein sequence ID" value="KPM09925.1"/>
    <property type="molecule type" value="Genomic_DNA"/>
</dbReference>
<dbReference type="GO" id="GO:0016342">
    <property type="term" value="C:catenin complex"/>
    <property type="evidence" value="ECO:0007669"/>
    <property type="project" value="TreeGrafter"/>
</dbReference>
<evidence type="ECO:0000256" key="3">
    <source>
        <dbReference type="SAM" id="MobiDB-lite"/>
    </source>
</evidence>
<evidence type="ECO:0000256" key="1">
    <source>
        <dbReference type="ARBA" id="ARBA00009051"/>
    </source>
</evidence>
<evidence type="ECO:0000313" key="5">
    <source>
        <dbReference type="Proteomes" id="UP000616769"/>
    </source>
</evidence>
<evidence type="ECO:0000256" key="2">
    <source>
        <dbReference type="ARBA" id="ARBA00022687"/>
    </source>
</evidence>
<dbReference type="PANTHER" id="PTHR12607">
    <property type="entry name" value="ADENOMATOUS POLYPOSIS COLI PROTEIN FAMILY"/>
    <property type="match status" value="1"/>
</dbReference>
<feature type="compositionally biased region" description="Basic and acidic residues" evidence="3">
    <location>
        <begin position="55"/>
        <end position="65"/>
    </location>
</feature>
<dbReference type="GO" id="GO:0007399">
    <property type="term" value="P:nervous system development"/>
    <property type="evidence" value="ECO:0007669"/>
    <property type="project" value="TreeGrafter"/>
</dbReference>
<gene>
    <name evidence="4" type="ORF">QR98_0084710</name>
</gene>
<dbReference type="OrthoDB" id="6516951at2759"/>
<sequence>MRTSSIVDIAHKLFLMSQLPWWCMMMREYGCLQMLVQLFTNQNDDDDDDDDDDDGHGIEDVENDSKDLQIKNRNDPIVLKELEIKLKTRKESMMALMNLVKNTTSNPKENDVLVILMNLNAFVENSLIRLHKSEADSVDHPCRQIIDLYKMCCLDPFTIKLIERFGGVFILMEVIKADYKCHKNQQNEDCYKIRLYSLMILTHSTYNNPQTKSLIGTKKSFLNVLIKMIKITSEDMIQAIAKVIQNLSFDTDYITMQMFRDCRLVHHLTHCLFKAKKERTLKCLLAALGNLTANSPSNKADFCRINGSVNFLITTLTIASEINLKSDDCESKSSCTALTSARSISILETVGQMIRNVCTFIAADPKCREIVREFKLIPLLLEHLESSSLTVVGNACVILSKLSSSSTVPDHENDLRTMIELNATKKLAQLKNSKHQTIRDGAWITYKNLINSQSYANLSIFEDNSKLTSSLSFSSFPLRKMKAIKNEVGSERKKFPTDLNPKLSNSFVQSPSKRFPMKNFSRSTSNDSIRSTFSEPMVARIAVGSARTKLHALPHEFDFLNDSMPESSSSSYLLRNCDKNTSSGNDWFFDDSDELNGSNFDVCYGDVKCQTLSSKQSFLQEDLNETDDDYTTDYSIKYKEQNVDEFTTSRRNHSTKTETGACDSVKIYQTEGTPLLFSLAPSLSDLSEIENLLHENTEKFRQMKISNRFKNQNLARQVFISIQKQPIRSRRKRKIRLLGSHQNYRNQ</sequence>
<proteinExistence type="inferred from homology"/>
<dbReference type="InterPro" id="IPR016024">
    <property type="entry name" value="ARM-type_fold"/>
</dbReference>
<dbReference type="AlphaFoldDB" id="A0A132AH92"/>
<dbReference type="Gene3D" id="1.25.10.10">
    <property type="entry name" value="Leucine-rich Repeat Variant"/>
    <property type="match status" value="1"/>
</dbReference>
<dbReference type="InterPro" id="IPR011989">
    <property type="entry name" value="ARM-like"/>
</dbReference>
<dbReference type="VEuPathDB" id="VectorBase:SSCA006153"/>
<evidence type="ECO:0000313" key="4">
    <source>
        <dbReference type="EMBL" id="KPM09925.1"/>
    </source>
</evidence>
<dbReference type="SUPFAM" id="SSF48371">
    <property type="entry name" value="ARM repeat"/>
    <property type="match status" value="1"/>
</dbReference>
<dbReference type="PANTHER" id="PTHR12607:SF12">
    <property type="entry name" value="APC-LIKE, ISOFORM A-RELATED"/>
    <property type="match status" value="1"/>
</dbReference>
<protein>
    <submittedName>
        <fullName evidence="4">APC-like protein</fullName>
    </submittedName>
</protein>
<dbReference type="GO" id="GO:0007026">
    <property type="term" value="P:negative regulation of microtubule depolymerization"/>
    <property type="evidence" value="ECO:0007669"/>
    <property type="project" value="TreeGrafter"/>
</dbReference>
<dbReference type="GO" id="GO:0016055">
    <property type="term" value="P:Wnt signaling pathway"/>
    <property type="evidence" value="ECO:0007669"/>
    <property type="project" value="UniProtKB-KW"/>
</dbReference>
<dbReference type="GO" id="GO:0016477">
    <property type="term" value="P:cell migration"/>
    <property type="evidence" value="ECO:0007669"/>
    <property type="project" value="TreeGrafter"/>
</dbReference>
<dbReference type="InterPro" id="IPR000225">
    <property type="entry name" value="Armadillo"/>
</dbReference>
<dbReference type="GO" id="GO:0008017">
    <property type="term" value="F:microtubule binding"/>
    <property type="evidence" value="ECO:0007669"/>
    <property type="project" value="TreeGrafter"/>
</dbReference>
<dbReference type="InterPro" id="IPR026818">
    <property type="entry name" value="Apc_fam"/>
</dbReference>